<gene>
    <name evidence="3" type="ORF">GCM10007304_00660</name>
</gene>
<feature type="transmembrane region" description="Helical" evidence="1">
    <location>
        <begin position="112"/>
        <end position="137"/>
    </location>
</feature>
<accession>A0A917CJB6</accession>
<feature type="transmembrane region" description="Helical" evidence="1">
    <location>
        <begin position="71"/>
        <end position="92"/>
    </location>
</feature>
<reference evidence="3" key="2">
    <citation type="submission" date="2020-09" db="EMBL/GenBank/DDBJ databases">
        <authorList>
            <person name="Sun Q."/>
            <person name="Sedlacek I."/>
        </authorList>
    </citation>
    <scope>NUCLEOTIDE SEQUENCE</scope>
    <source>
        <strain evidence="3">CCM 7905</strain>
    </source>
</reference>
<dbReference type="Proteomes" id="UP000654257">
    <property type="component" value="Unassembled WGS sequence"/>
</dbReference>
<keyword evidence="4" id="KW-1185">Reference proteome</keyword>
<reference evidence="3" key="1">
    <citation type="journal article" date="2014" name="Int. J. Syst. Evol. Microbiol.">
        <title>Complete genome sequence of Corynebacterium casei LMG S-19264T (=DSM 44701T), isolated from a smear-ripened cheese.</title>
        <authorList>
            <consortium name="US DOE Joint Genome Institute (JGI-PGF)"/>
            <person name="Walter F."/>
            <person name="Albersmeier A."/>
            <person name="Kalinowski J."/>
            <person name="Ruckert C."/>
        </authorList>
    </citation>
    <scope>NUCLEOTIDE SEQUENCE</scope>
    <source>
        <strain evidence="3">CCM 7905</strain>
    </source>
</reference>
<feature type="transmembrane region" description="Helical" evidence="1">
    <location>
        <begin position="21"/>
        <end position="43"/>
    </location>
</feature>
<evidence type="ECO:0000313" key="3">
    <source>
        <dbReference type="EMBL" id="GGF90619.1"/>
    </source>
</evidence>
<evidence type="ECO:0000256" key="1">
    <source>
        <dbReference type="SAM" id="Phobius"/>
    </source>
</evidence>
<evidence type="ECO:0000259" key="2">
    <source>
        <dbReference type="Pfam" id="PF02517"/>
    </source>
</evidence>
<keyword evidence="1" id="KW-0812">Transmembrane</keyword>
<proteinExistence type="predicted"/>
<protein>
    <submittedName>
        <fullName evidence="3">CAAX amino protease</fullName>
    </submittedName>
</protein>
<comment type="caution">
    <text evidence="3">The sequence shown here is derived from an EMBL/GenBank/DDBJ whole genome shotgun (WGS) entry which is preliminary data.</text>
</comment>
<keyword evidence="3" id="KW-0645">Protease</keyword>
<keyword evidence="1" id="KW-0472">Membrane</keyword>
<evidence type="ECO:0000313" key="4">
    <source>
        <dbReference type="Proteomes" id="UP000654257"/>
    </source>
</evidence>
<keyword evidence="3" id="KW-0378">Hydrolase</keyword>
<dbReference type="GO" id="GO:0080120">
    <property type="term" value="P:CAAX-box protein maturation"/>
    <property type="evidence" value="ECO:0007669"/>
    <property type="project" value="UniProtKB-ARBA"/>
</dbReference>
<dbReference type="InterPro" id="IPR003675">
    <property type="entry name" value="Rce1/LyrA-like_dom"/>
</dbReference>
<dbReference type="AlphaFoldDB" id="A0A917CJB6"/>
<feature type="transmembrane region" description="Helical" evidence="1">
    <location>
        <begin position="201"/>
        <end position="224"/>
    </location>
</feature>
<keyword evidence="1" id="KW-1133">Transmembrane helix</keyword>
<name>A0A917CJB6_9NOCA</name>
<dbReference type="GO" id="GO:0006508">
    <property type="term" value="P:proteolysis"/>
    <property type="evidence" value="ECO:0007669"/>
    <property type="project" value="UniProtKB-KW"/>
</dbReference>
<dbReference type="Pfam" id="PF02517">
    <property type="entry name" value="Rce1-like"/>
    <property type="match status" value="1"/>
</dbReference>
<dbReference type="GO" id="GO:0004175">
    <property type="term" value="F:endopeptidase activity"/>
    <property type="evidence" value="ECO:0007669"/>
    <property type="project" value="UniProtKB-ARBA"/>
</dbReference>
<feature type="transmembrane region" description="Helical" evidence="1">
    <location>
        <begin position="230"/>
        <end position="251"/>
    </location>
</feature>
<organism evidence="3 4">
    <name type="scientific">Rhodococcoides trifolii</name>
    <dbReference type="NCBI Taxonomy" id="908250"/>
    <lineage>
        <taxon>Bacteria</taxon>
        <taxon>Bacillati</taxon>
        <taxon>Actinomycetota</taxon>
        <taxon>Actinomycetes</taxon>
        <taxon>Mycobacteriales</taxon>
        <taxon>Nocardiaceae</taxon>
        <taxon>Rhodococcoides</taxon>
    </lineage>
</organism>
<feature type="domain" description="CAAX prenyl protease 2/Lysostaphin resistance protein A-like" evidence="2">
    <location>
        <begin position="152"/>
        <end position="243"/>
    </location>
</feature>
<dbReference type="EMBL" id="BMCU01000001">
    <property type="protein sequence ID" value="GGF90619.1"/>
    <property type="molecule type" value="Genomic_DNA"/>
</dbReference>
<sequence length="260" mass="27787">MWRSRIIDTVTPTESPRSIRIEIAVVLVVTFALSGASSVLSLIESAMQPGSLSDQTVAINVTQSNLGIIDLLRQLLGIARLAAWGALGLYLLWRSGIGPKAVGLARAKRKDILHGVLLAAGIGIPGLAFYLVARALGFNATVLPSTVDDYWWRPVTLTLSAVANSFAEEVVVVAYLISRLKALGWSSNKSLAASALLRGSYHLYQGLGGGVGNLVMGLIFGRYFQKTGRLWPLVIAHALIDVVAFVGFSLLRGHVSWLPG</sequence>